<keyword evidence="1" id="KW-0732">Signal</keyword>
<evidence type="ECO:0000256" key="1">
    <source>
        <dbReference type="SAM" id="SignalP"/>
    </source>
</evidence>
<feature type="signal peptide" evidence="1">
    <location>
        <begin position="1"/>
        <end position="21"/>
    </location>
</feature>
<protein>
    <submittedName>
        <fullName evidence="3">Uncharacterized protein</fullName>
    </submittedName>
</protein>
<dbReference type="RefSeq" id="XP_070139959.1">
    <property type="nucleotide sequence ID" value="XM_070283858.1"/>
</dbReference>
<accession>A0ABM4GB69</accession>
<sequence>MSAPKLFSTFFLLVILYESWAATSVPNSVLWLVPPRVTKGVTVDSFEDRYLVRIILPSLAYRLETVKEISPGNLNVKGYYKEPFFDRPKSPPLVLEINYEAGVNGYTAKYSIVRKEFGGVNLAVLKTWAG</sequence>
<reference evidence="3" key="2">
    <citation type="submission" date="2025-08" db="UniProtKB">
        <authorList>
            <consortium name="RefSeq"/>
        </authorList>
    </citation>
    <scope>IDENTIFICATION</scope>
    <source>
        <strain evidence="3">14028-0561.14</strain>
        <tissue evidence="3">Whole fly</tissue>
    </source>
</reference>
<name>A0ABM4GB69_DROKI</name>
<feature type="chain" id="PRO_5046097057" evidence="1">
    <location>
        <begin position="22"/>
        <end position="130"/>
    </location>
</feature>
<proteinExistence type="predicted"/>
<dbReference type="GeneID" id="138927990"/>
<evidence type="ECO:0000313" key="2">
    <source>
        <dbReference type="Proteomes" id="UP001652661"/>
    </source>
</evidence>
<evidence type="ECO:0000313" key="3">
    <source>
        <dbReference type="RefSeq" id="XP_070139959.1"/>
    </source>
</evidence>
<reference evidence="2" key="1">
    <citation type="submission" date="2025-05" db="UniProtKB">
        <authorList>
            <consortium name="RefSeq"/>
        </authorList>
    </citation>
    <scope>NUCLEOTIDE SEQUENCE [LARGE SCALE GENOMIC DNA]</scope>
    <source>
        <strain evidence="2">14028-0561.14</strain>
    </source>
</reference>
<dbReference type="Proteomes" id="UP001652661">
    <property type="component" value="Chromosome 2R"/>
</dbReference>
<keyword evidence="2" id="KW-1185">Reference proteome</keyword>
<organism evidence="2 3">
    <name type="scientific">Drosophila kikkawai</name>
    <name type="common">Fruit fly</name>
    <dbReference type="NCBI Taxonomy" id="30033"/>
    <lineage>
        <taxon>Eukaryota</taxon>
        <taxon>Metazoa</taxon>
        <taxon>Ecdysozoa</taxon>
        <taxon>Arthropoda</taxon>
        <taxon>Hexapoda</taxon>
        <taxon>Insecta</taxon>
        <taxon>Pterygota</taxon>
        <taxon>Neoptera</taxon>
        <taxon>Endopterygota</taxon>
        <taxon>Diptera</taxon>
        <taxon>Brachycera</taxon>
        <taxon>Muscomorpha</taxon>
        <taxon>Ephydroidea</taxon>
        <taxon>Drosophilidae</taxon>
        <taxon>Drosophila</taxon>
        <taxon>Sophophora</taxon>
    </lineage>
</organism>
<gene>
    <name evidence="3" type="primary">LOC138927990</name>
</gene>